<keyword evidence="2" id="KW-0378">Hydrolase</keyword>
<evidence type="ECO:0000256" key="2">
    <source>
        <dbReference type="ARBA" id="ARBA00022801"/>
    </source>
</evidence>
<comment type="similarity">
    <text evidence="1">Belongs to the amidase family.</text>
</comment>
<dbReference type="InterPro" id="IPR023631">
    <property type="entry name" value="Amidase_dom"/>
</dbReference>
<dbReference type="SUPFAM" id="SSF75304">
    <property type="entry name" value="Amidase signature (AS) enzymes"/>
    <property type="match status" value="1"/>
</dbReference>
<dbReference type="EMBL" id="JBANRG010000099">
    <property type="protein sequence ID" value="KAK7436046.1"/>
    <property type="molecule type" value="Genomic_DNA"/>
</dbReference>
<feature type="domain" description="Amidase" evidence="3">
    <location>
        <begin position="63"/>
        <end position="548"/>
    </location>
</feature>
<evidence type="ECO:0000313" key="5">
    <source>
        <dbReference type="Proteomes" id="UP001498398"/>
    </source>
</evidence>
<evidence type="ECO:0000313" key="4">
    <source>
        <dbReference type="EMBL" id="KAK7436046.1"/>
    </source>
</evidence>
<reference evidence="4 5" key="1">
    <citation type="submission" date="2024-01" db="EMBL/GenBank/DDBJ databases">
        <title>A draft genome for the cacao thread blight pathogen Marasmiellus scandens.</title>
        <authorList>
            <person name="Baruah I.K."/>
            <person name="Leung J."/>
            <person name="Bukari Y."/>
            <person name="Amoako-Attah I."/>
            <person name="Meinhardt L.W."/>
            <person name="Bailey B.A."/>
            <person name="Cohen S.P."/>
        </authorList>
    </citation>
    <scope>NUCLEOTIDE SEQUENCE [LARGE SCALE GENOMIC DNA]</scope>
    <source>
        <strain evidence="4 5">GH-19</strain>
    </source>
</reference>
<protein>
    <recommendedName>
        <fullName evidence="3">Amidase domain-containing protein</fullName>
    </recommendedName>
</protein>
<sequence length="571" mass="62836">MFWWTNSEVAGRLKDRQHARQAKLDASVSFQSALTPSEEKLHALPIAEIVRRCHLGEISPSEILGVYAKKTIRAQARTNCIADIMFDQALSSVPQDNEVSGTDSDSDSEIVRNRPLLGVPISLKETVDLENYDSTIGFLSNVGKPAKTSAPIVRLLQDAGAILHAKTTVPTALLSLATSSPVFGNTTNPYNPEYSVGASTGGGAALIACGGSKIEIGSDVGGSVRIPAHFCGTWSLKGSAGRFPVWQNQSSVNGCEAIPLIAGPLAGSLEDLEEFWKRVMEMQPWEYDFTCVPLPWRPINLQEEGRKLKWGIIWEDGVIPPTPACRRALSMVAEALKEQGHEVVDFTPPPIPDLLEVGYQLLFADGGEQIRAQLVPSERINPALQSIIDVLRLPRWFKSIVSWVNRATDPLYANLVNILHPKSIKEERDLVMERDRFKAQWHEEWIKQGLDFVLTVPAPTPAIKHDQVLQASLMSCSYTFLFNVLDYTAGVLPVTKVDRKTDALPPDFDPSKMNTICKGVYSCYNSNDMHGLPLGVQVVGRRMEEEKVIEGMKVAQSALKRSGIIFEGLKG</sequence>
<dbReference type="Proteomes" id="UP001498398">
    <property type="component" value="Unassembled WGS sequence"/>
</dbReference>
<dbReference type="PANTHER" id="PTHR46072:SF10">
    <property type="entry name" value="ACETAMIDASE"/>
    <property type="match status" value="1"/>
</dbReference>
<gene>
    <name evidence="4" type="ORF">VKT23_019349</name>
</gene>
<proteinExistence type="inferred from homology"/>
<dbReference type="InterPro" id="IPR036928">
    <property type="entry name" value="AS_sf"/>
</dbReference>
<dbReference type="PIRSF" id="PIRSF001221">
    <property type="entry name" value="Amidase_fungi"/>
    <property type="match status" value="1"/>
</dbReference>
<keyword evidence="5" id="KW-1185">Reference proteome</keyword>
<evidence type="ECO:0000256" key="1">
    <source>
        <dbReference type="ARBA" id="ARBA00009199"/>
    </source>
</evidence>
<evidence type="ECO:0000259" key="3">
    <source>
        <dbReference type="Pfam" id="PF01425"/>
    </source>
</evidence>
<organism evidence="4 5">
    <name type="scientific">Marasmiellus scandens</name>
    <dbReference type="NCBI Taxonomy" id="2682957"/>
    <lineage>
        <taxon>Eukaryota</taxon>
        <taxon>Fungi</taxon>
        <taxon>Dikarya</taxon>
        <taxon>Basidiomycota</taxon>
        <taxon>Agaricomycotina</taxon>
        <taxon>Agaricomycetes</taxon>
        <taxon>Agaricomycetidae</taxon>
        <taxon>Agaricales</taxon>
        <taxon>Marasmiineae</taxon>
        <taxon>Omphalotaceae</taxon>
        <taxon>Marasmiellus</taxon>
    </lineage>
</organism>
<accession>A0ABR1IQW4</accession>
<comment type="caution">
    <text evidence="4">The sequence shown here is derived from an EMBL/GenBank/DDBJ whole genome shotgun (WGS) entry which is preliminary data.</text>
</comment>
<dbReference type="Gene3D" id="3.90.1300.10">
    <property type="entry name" value="Amidase signature (AS) domain"/>
    <property type="match status" value="1"/>
</dbReference>
<dbReference type="Pfam" id="PF01425">
    <property type="entry name" value="Amidase"/>
    <property type="match status" value="1"/>
</dbReference>
<dbReference type="PANTHER" id="PTHR46072">
    <property type="entry name" value="AMIDASE-RELATED-RELATED"/>
    <property type="match status" value="1"/>
</dbReference>
<name>A0ABR1IQW4_9AGAR</name>